<protein>
    <submittedName>
        <fullName evidence="2">Uncharacterized protein</fullName>
    </submittedName>
</protein>
<sequence length="66" mass="6768">MYNSKEAILLAVALFTGPSSAIFNTGYPSTITKDPTCIQSLAAFSDAPVPDAALLSYFGSAPAQGP</sequence>
<gene>
    <name evidence="2" type="ORF">NPX13_g4597</name>
</gene>
<evidence type="ECO:0000313" key="2">
    <source>
        <dbReference type="EMBL" id="KAJ3573712.1"/>
    </source>
</evidence>
<keyword evidence="3" id="KW-1185">Reference proteome</keyword>
<dbReference type="Proteomes" id="UP001148614">
    <property type="component" value="Unassembled WGS sequence"/>
</dbReference>
<name>A0A9W8TN61_9PEZI</name>
<evidence type="ECO:0000256" key="1">
    <source>
        <dbReference type="SAM" id="SignalP"/>
    </source>
</evidence>
<comment type="caution">
    <text evidence="2">The sequence shown here is derived from an EMBL/GenBank/DDBJ whole genome shotgun (WGS) entry which is preliminary data.</text>
</comment>
<feature type="signal peptide" evidence="1">
    <location>
        <begin position="1"/>
        <end position="21"/>
    </location>
</feature>
<proteinExistence type="predicted"/>
<reference evidence="2" key="1">
    <citation type="submission" date="2022-07" db="EMBL/GenBank/DDBJ databases">
        <title>Genome Sequence of Xylaria arbuscula.</title>
        <authorList>
            <person name="Buettner E."/>
        </authorList>
    </citation>
    <scope>NUCLEOTIDE SEQUENCE</scope>
    <source>
        <strain evidence="2">VT107</strain>
    </source>
</reference>
<dbReference type="EMBL" id="JANPWZ010000662">
    <property type="protein sequence ID" value="KAJ3573712.1"/>
    <property type="molecule type" value="Genomic_DNA"/>
</dbReference>
<feature type="chain" id="PRO_5040841139" evidence="1">
    <location>
        <begin position="22"/>
        <end position="66"/>
    </location>
</feature>
<organism evidence="2 3">
    <name type="scientific">Xylaria arbuscula</name>
    <dbReference type="NCBI Taxonomy" id="114810"/>
    <lineage>
        <taxon>Eukaryota</taxon>
        <taxon>Fungi</taxon>
        <taxon>Dikarya</taxon>
        <taxon>Ascomycota</taxon>
        <taxon>Pezizomycotina</taxon>
        <taxon>Sordariomycetes</taxon>
        <taxon>Xylariomycetidae</taxon>
        <taxon>Xylariales</taxon>
        <taxon>Xylariaceae</taxon>
        <taxon>Xylaria</taxon>
    </lineage>
</organism>
<accession>A0A9W8TN61</accession>
<dbReference type="AlphaFoldDB" id="A0A9W8TN61"/>
<evidence type="ECO:0000313" key="3">
    <source>
        <dbReference type="Proteomes" id="UP001148614"/>
    </source>
</evidence>
<keyword evidence="1" id="KW-0732">Signal</keyword>